<name>A0A176VVJ3_MARPO</name>
<comment type="caution">
    <text evidence="2">The sequence shown here is derived from an EMBL/GenBank/DDBJ whole genome shotgun (WGS) entry which is preliminary data.</text>
</comment>
<reference evidence="2" key="1">
    <citation type="submission" date="2016-03" db="EMBL/GenBank/DDBJ databases">
        <title>Mechanisms controlling the formation of the plant cell surface in tip-growing cells are functionally conserved among land plants.</title>
        <authorList>
            <person name="Honkanen S."/>
            <person name="Jones V.A."/>
            <person name="Morieri G."/>
            <person name="Champion C."/>
            <person name="Hetherington A.J."/>
            <person name="Kelly S."/>
            <person name="Saint-Marcoux D."/>
            <person name="Proust H."/>
            <person name="Prescott H."/>
            <person name="Dolan L."/>
        </authorList>
    </citation>
    <scope>NUCLEOTIDE SEQUENCE [LARGE SCALE GENOMIC DNA]</scope>
    <source>
        <tissue evidence="2">Whole gametophyte</tissue>
    </source>
</reference>
<evidence type="ECO:0000256" key="1">
    <source>
        <dbReference type="SAM" id="MobiDB-lite"/>
    </source>
</evidence>
<dbReference type="Proteomes" id="UP000077202">
    <property type="component" value="Unassembled WGS sequence"/>
</dbReference>
<feature type="region of interest" description="Disordered" evidence="1">
    <location>
        <begin position="1"/>
        <end position="24"/>
    </location>
</feature>
<keyword evidence="3" id="KW-1185">Reference proteome</keyword>
<proteinExistence type="predicted"/>
<evidence type="ECO:0000313" key="3">
    <source>
        <dbReference type="Proteomes" id="UP000077202"/>
    </source>
</evidence>
<dbReference type="EMBL" id="LVLJ01002613">
    <property type="protein sequence ID" value="OAE24391.1"/>
    <property type="molecule type" value="Genomic_DNA"/>
</dbReference>
<evidence type="ECO:0000313" key="2">
    <source>
        <dbReference type="EMBL" id="OAE24391.1"/>
    </source>
</evidence>
<gene>
    <name evidence="2" type="ORF">AXG93_4343s1610</name>
</gene>
<accession>A0A176VVJ3</accession>
<protein>
    <submittedName>
        <fullName evidence="2">Uncharacterized protein</fullName>
    </submittedName>
</protein>
<sequence>MVDCHGLRSPSDPHDGAAGDEVAGARAEGRAGSFGGKLSGIKELRVDCSSMTLLGSTLSCKPLTRLSKNFQNIPKVDASHALESTLERRWLKMLQPITVLAYVLHPMLQLNHINRMEPIAQPHKLCQLAGDLYTEYFGETIEDMNDVIRHTKSRNRFDSSKAVKIAKIQAAMHSRVAIQEATTQAKPRGTNAPQREFQRQFLPAALGATSSLSIPTPNASQQIGASRLNDKTEWTLSGFANAQLDETIVDLPDLVVANDQWANLLENWFNEIKEEEYDAEDLLEYGIGQAPHQTIIKQCLL</sequence>
<dbReference type="AlphaFoldDB" id="A0A176VVJ3"/>
<organism evidence="2 3">
    <name type="scientific">Marchantia polymorpha subsp. ruderalis</name>
    <dbReference type="NCBI Taxonomy" id="1480154"/>
    <lineage>
        <taxon>Eukaryota</taxon>
        <taxon>Viridiplantae</taxon>
        <taxon>Streptophyta</taxon>
        <taxon>Embryophyta</taxon>
        <taxon>Marchantiophyta</taxon>
        <taxon>Marchantiopsida</taxon>
        <taxon>Marchantiidae</taxon>
        <taxon>Marchantiales</taxon>
        <taxon>Marchantiaceae</taxon>
        <taxon>Marchantia</taxon>
    </lineage>
</organism>